<keyword evidence="1" id="KW-0479">Metal-binding</keyword>
<evidence type="ECO:0000256" key="3">
    <source>
        <dbReference type="ARBA" id="ARBA00023211"/>
    </source>
</evidence>
<sequence length="265" mass="29711">MFVYFPQWQGSGVGKSMKIGAETVRDYLNISNIETIALSEKALVKNQNINGHKALIEQLSDYKSLLEKSQPTTLKTIGGDCGLEIIPVSYLASKYENIGIIWFDAHADINLPEESPSHNFHGMPLRTLLGEGDDELRALLFSEIKASQIHYIGLRSIDKAEERRINEGHIYAPLNSNTKDLIDILNAKSITHLYIHFDVDCLDPESYKNAYFNVNNGITTQEAQDFILELKANFTIVGSSILESVATNEEDLKPIKPIINLLFDI</sequence>
<name>A0ABQ2C1N9_9FLAO</name>
<evidence type="ECO:0000256" key="2">
    <source>
        <dbReference type="ARBA" id="ARBA00022801"/>
    </source>
</evidence>
<dbReference type="InterPro" id="IPR023696">
    <property type="entry name" value="Ureohydrolase_dom_sf"/>
</dbReference>
<proteinExistence type="inferred from homology"/>
<keyword evidence="2" id="KW-0378">Hydrolase</keyword>
<organism evidence="5 6">
    <name type="scientific">Winogradskyella haliclonae</name>
    <dbReference type="NCBI Taxonomy" id="2048558"/>
    <lineage>
        <taxon>Bacteria</taxon>
        <taxon>Pseudomonadati</taxon>
        <taxon>Bacteroidota</taxon>
        <taxon>Flavobacteriia</taxon>
        <taxon>Flavobacteriales</taxon>
        <taxon>Flavobacteriaceae</taxon>
        <taxon>Winogradskyella</taxon>
    </lineage>
</organism>
<evidence type="ECO:0000313" key="6">
    <source>
        <dbReference type="Proteomes" id="UP000624701"/>
    </source>
</evidence>
<dbReference type="PRINTS" id="PR00116">
    <property type="entry name" value="ARGINASE"/>
</dbReference>
<dbReference type="EMBL" id="BMDQ01000003">
    <property type="protein sequence ID" value="GGI57958.1"/>
    <property type="molecule type" value="Genomic_DNA"/>
</dbReference>
<dbReference type="PROSITE" id="PS51409">
    <property type="entry name" value="ARGINASE_2"/>
    <property type="match status" value="1"/>
</dbReference>
<evidence type="ECO:0000256" key="1">
    <source>
        <dbReference type="ARBA" id="ARBA00022723"/>
    </source>
</evidence>
<keyword evidence="6" id="KW-1185">Reference proteome</keyword>
<gene>
    <name evidence="5" type="ORF">GCM10011444_22670</name>
</gene>
<dbReference type="PANTHER" id="PTHR43782">
    <property type="entry name" value="ARGINASE"/>
    <property type="match status" value="1"/>
</dbReference>
<evidence type="ECO:0000256" key="4">
    <source>
        <dbReference type="PROSITE-ProRule" id="PRU00742"/>
    </source>
</evidence>
<accession>A0ABQ2C1N9</accession>
<evidence type="ECO:0000313" key="5">
    <source>
        <dbReference type="EMBL" id="GGI57958.1"/>
    </source>
</evidence>
<keyword evidence="3" id="KW-0464">Manganese</keyword>
<dbReference type="SUPFAM" id="SSF52768">
    <property type="entry name" value="Arginase/deacetylase"/>
    <property type="match status" value="1"/>
</dbReference>
<protein>
    <submittedName>
        <fullName evidence="5">Arginase</fullName>
    </submittedName>
</protein>
<comment type="caution">
    <text evidence="5">The sequence shown here is derived from an EMBL/GenBank/DDBJ whole genome shotgun (WGS) entry which is preliminary data.</text>
</comment>
<dbReference type="RefSeq" id="WP_188374871.1">
    <property type="nucleotide sequence ID" value="NZ_BMDQ01000003.1"/>
</dbReference>
<reference evidence="6" key="1">
    <citation type="journal article" date="2019" name="Int. J. Syst. Evol. Microbiol.">
        <title>The Global Catalogue of Microorganisms (GCM) 10K type strain sequencing project: providing services to taxonomists for standard genome sequencing and annotation.</title>
        <authorList>
            <consortium name="The Broad Institute Genomics Platform"/>
            <consortium name="The Broad Institute Genome Sequencing Center for Infectious Disease"/>
            <person name="Wu L."/>
            <person name="Ma J."/>
        </authorList>
    </citation>
    <scope>NUCLEOTIDE SEQUENCE [LARGE SCALE GENOMIC DNA]</scope>
    <source>
        <strain evidence="6">CCM 8681</strain>
    </source>
</reference>
<dbReference type="Gene3D" id="3.40.800.10">
    <property type="entry name" value="Ureohydrolase domain"/>
    <property type="match status" value="1"/>
</dbReference>
<dbReference type="CDD" id="cd09999">
    <property type="entry name" value="Arginase-like_1"/>
    <property type="match status" value="1"/>
</dbReference>
<dbReference type="InterPro" id="IPR006035">
    <property type="entry name" value="Ureohydrolase"/>
</dbReference>
<dbReference type="Pfam" id="PF00491">
    <property type="entry name" value="Arginase"/>
    <property type="match status" value="1"/>
</dbReference>
<dbReference type="PANTHER" id="PTHR43782:SF3">
    <property type="entry name" value="ARGINASE"/>
    <property type="match status" value="1"/>
</dbReference>
<dbReference type="Proteomes" id="UP000624701">
    <property type="component" value="Unassembled WGS sequence"/>
</dbReference>
<comment type="similarity">
    <text evidence="4">Belongs to the arginase family.</text>
</comment>